<evidence type="ECO:0000313" key="3">
    <source>
        <dbReference type="EMBL" id="SFQ04270.1"/>
    </source>
</evidence>
<dbReference type="Pfam" id="PF21906">
    <property type="entry name" value="WHD_NrtR"/>
    <property type="match status" value="1"/>
</dbReference>
<evidence type="ECO:0000259" key="1">
    <source>
        <dbReference type="Pfam" id="PF00293"/>
    </source>
</evidence>
<dbReference type="EMBL" id="FOXQ01000004">
    <property type="protein sequence ID" value="SFQ04270.1"/>
    <property type="molecule type" value="Genomic_DNA"/>
</dbReference>
<dbReference type="InterPro" id="IPR036390">
    <property type="entry name" value="WH_DNA-bd_sf"/>
</dbReference>
<feature type="domain" description="Nudix hydrolase" evidence="1">
    <location>
        <begin position="35"/>
        <end position="157"/>
    </location>
</feature>
<dbReference type="AlphaFoldDB" id="A0A1I5VA13"/>
<dbReference type="InterPro" id="IPR015797">
    <property type="entry name" value="NUDIX_hydrolase-like_dom_sf"/>
</dbReference>
<protein>
    <submittedName>
        <fullName evidence="3">8-oxo-dGTP diphosphatase</fullName>
    </submittedName>
</protein>
<dbReference type="STRING" id="1465490.SAMN05444277_104287"/>
<name>A0A1I5VA13_9BACT</name>
<dbReference type="Proteomes" id="UP000199031">
    <property type="component" value="Unassembled WGS sequence"/>
</dbReference>
<dbReference type="Gene3D" id="3.90.79.10">
    <property type="entry name" value="Nucleoside Triphosphate Pyrophosphohydrolase"/>
    <property type="match status" value="1"/>
</dbReference>
<keyword evidence="4" id="KW-1185">Reference proteome</keyword>
<dbReference type="InterPro" id="IPR000086">
    <property type="entry name" value="NUDIX_hydrolase_dom"/>
</dbReference>
<organism evidence="3 4">
    <name type="scientific">Parafilimonas terrae</name>
    <dbReference type="NCBI Taxonomy" id="1465490"/>
    <lineage>
        <taxon>Bacteria</taxon>
        <taxon>Pseudomonadati</taxon>
        <taxon>Bacteroidota</taxon>
        <taxon>Chitinophagia</taxon>
        <taxon>Chitinophagales</taxon>
        <taxon>Chitinophagaceae</taxon>
        <taxon>Parafilimonas</taxon>
    </lineage>
</organism>
<dbReference type="Pfam" id="PF00293">
    <property type="entry name" value="NUDIX"/>
    <property type="match status" value="1"/>
</dbReference>
<evidence type="ECO:0000259" key="2">
    <source>
        <dbReference type="Pfam" id="PF21906"/>
    </source>
</evidence>
<dbReference type="OrthoDB" id="9786141at2"/>
<dbReference type="SUPFAM" id="SSF46785">
    <property type="entry name" value="Winged helix' DNA-binding domain"/>
    <property type="match status" value="1"/>
</dbReference>
<dbReference type="CDD" id="cd18873">
    <property type="entry name" value="NUDIX_NadM_like"/>
    <property type="match status" value="1"/>
</dbReference>
<accession>A0A1I5VA13</accession>
<feature type="domain" description="NrtR DNA-binding winged helix" evidence="2">
    <location>
        <begin position="173"/>
        <end position="233"/>
    </location>
</feature>
<dbReference type="InterPro" id="IPR054105">
    <property type="entry name" value="WHD_NrtR"/>
</dbReference>
<dbReference type="Gene3D" id="1.10.10.10">
    <property type="entry name" value="Winged helix-like DNA-binding domain superfamily/Winged helix DNA-binding domain"/>
    <property type="match status" value="1"/>
</dbReference>
<dbReference type="InterPro" id="IPR036388">
    <property type="entry name" value="WH-like_DNA-bd_sf"/>
</dbReference>
<sequence>MSSAEAISGIKKQEDTNNALEQVQQLVETYPRVPITVDCVIFGFDNNELKVLLIRSDLEMFDGKWTLLGDFAHDDEELDDAAYRVLRERTGMRDVYLEQVKTFSKPHRHPGGRVITVAYCSLLNTEHHALNILDNELHWHTVKTACNMAFDHKEILDVCYKWLQKRMLEHPLGLNLLPEKFSLRELQNLYEAILDIKLDRRNFRKKFFSMDFLIDTGEYEDDVHHRPGRLYRFDFDKYSQNKKKWTGIEF</sequence>
<evidence type="ECO:0000313" key="4">
    <source>
        <dbReference type="Proteomes" id="UP000199031"/>
    </source>
</evidence>
<dbReference type="PANTHER" id="PTHR43736">
    <property type="entry name" value="ADP-RIBOSE PYROPHOSPHATASE"/>
    <property type="match status" value="1"/>
</dbReference>
<gene>
    <name evidence="3" type="ORF">SAMN05444277_104287</name>
</gene>
<dbReference type="PANTHER" id="PTHR43736:SF4">
    <property type="entry name" value="SLR1690 PROTEIN"/>
    <property type="match status" value="1"/>
</dbReference>
<proteinExistence type="predicted"/>
<reference evidence="3 4" key="1">
    <citation type="submission" date="2016-10" db="EMBL/GenBank/DDBJ databases">
        <authorList>
            <person name="de Groot N.N."/>
        </authorList>
    </citation>
    <scope>NUCLEOTIDE SEQUENCE [LARGE SCALE GENOMIC DNA]</scope>
    <source>
        <strain evidence="3 4">DSM 28286</strain>
    </source>
</reference>
<dbReference type="SUPFAM" id="SSF55811">
    <property type="entry name" value="Nudix"/>
    <property type="match status" value="1"/>
</dbReference>
<dbReference type="RefSeq" id="WP_143075808.1">
    <property type="nucleotide sequence ID" value="NZ_FOXQ01000004.1"/>
</dbReference>